<dbReference type="EMBL" id="RBVV01000031">
    <property type="protein sequence ID" value="RNJ58089.1"/>
    <property type="molecule type" value="Genomic_DNA"/>
</dbReference>
<feature type="domain" description="Formyl transferase C-terminal" evidence="2">
    <location>
        <begin position="299"/>
        <end position="384"/>
    </location>
</feature>
<dbReference type="GeneID" id="39608923"/>
<dbReference type="SUPFAM" id="SSF53328">
    <property type="entry name" value="Formyltransferase"/>
    <property type="match status" value="1"/>
</dbReference>
<dbReference type="InterPro" id="IPR047180">
    <property type="entry name" value="HoxX-like"/>
</dbReference>
<dbReference type="GO" id="GO:0003824">
    <property type="term" value="F:catalytic activity"/>
    <property type="evidence" value="ECO:0007669"/>
    <property type="project" value="InterPro"/>
</dbReference>
<organism evidence="3 4">
    <name type="scientific">Verticillium nonalfalfae</name>
    <dbReference type="NCBI Taxonomy" id="1051616"/>
    <lineage>
        <taxon>Eukaryota</taxon>
        <taxon>Fungi</taxon>
        <taxon>Dikarya</taxon>
        <taxon>Ascomycota</taxon>
        <taxon>Pezizomycotina</taxon>
        <taxon>Sordariomycetes</taxon>
        <taxon>Hypocreomycetidae</taxon>
        <taxon>Glomerellales</taxon>
        <taxon>Plectosphaerellaceae</taxon>
        <taxon>Verticillium</taxon>
    </lineage>
</organism>
<evidence type="ECO:0000313" key="4">
    <source>
        <dbReference type="Proteomes" id="UP000267145"/>
    </source>
</evidence>
<dbReference type="Pfam" id="PF02911">
    <property type="entry name" value="Formyl_trans_C"/>
    <property type="match status" value="1"/>
</dbReference>
<evidence type="ECO:0000313" key="3">
    <source>
        <dbReference type="EMBL" id="RNJ58089.1"/>
    </source>
</evidence>
<dbReference type="PANTHER" id="PTHR43388">
    <property type="entry name" value="HYDROGENASE MATURATION FACTOR HOXX"/>
    <property type="match status" value="1"/>
</dbReference>
<dbReference type="STRING" id="1051616.A0A3M9YCA8"/>
<dbReference type="InterPro" id="IPR001753">
    <property type="entry name" value="Enoyl-CoA_hydra/iso"/>
</dbReference>
<dbReference type="AlphaFoldDB" id="A0A3M9YCA8"/>
<dbReference type="Proteomes" id="UP000267145">
    <property type="component" value="Unassembled WGS sequence"/>
</dbReference>
<sequence length="790" mass="86371">MIPYPPSVSVKLNLTMALSTTHSRALLYDERLSTMPEAWRRAFCHPQQLPRSAAKMNILFLCTAHNSLSQRLYLALAKTHSITIEYALSDQAMVEAVALAQPDLIICPFLTSRVPNEIYLNYLTLIVHPGPPGDAGPSALDWVLMGDDGSETSVDYLLQSSAPTRPGRSHWGVTVLQAVEEFDAGPVWAFEQFPIDIDAPDATKSNLYRGPVTRAALTATLAALERISTAASRHTNVLTPPPSPGREKSSPSVRPSAISPRIQADPVYRQLSVTLQQSFLGGVTRHRPLLKASQRDFDMTKHTARDISRRIRSADSQPGCLTGLFGSNLFVYGGTVEEAGDLLEGQPQAGTIIACRDEAICVATCDGKGIWISHIRRTKRKVDAMLWPKVPAVSGLRELGLLDDATFSRTQVPRATVDWSKAAASTHQEIWVDFTSMPGARRVAFVYFEFYNGAMSTSQCDRLVEALEFVARTHLVERPLSAVVLMGGNSYFSNGIALNVIEASADPGQESWRNINRIDDVVQCLLDDFPRRNIKTVAAIRGNCAAGGVALAAACDVVIAGSETVLNPAYRALGLHGSEYHSLSYTGRCGVDGARRLLRDMTPLSAYDARAMGLIDHSLPGSGKVLDARVRNHVKAMVCGSNAYTPGKWKRNVDVSPAGHAAARTQELGEMAKDFWSARAARYHERRRDFVRKIKARRTPLRFAGHRRLAGVLDEEESDSFDDVGAFERRALDRLVEERLRQVMPMSPTDSALGSVDGDHHAKALVPAVICADVPTRDLGPVFSCYYGSA</sequence>
<dbReference type="CDD" id="cd08650">
    <property type="entry name" value="FMT_core_HypX_N"/>
    <property type="match status" value="1"/>
</dbReference>
<comment type="caution">
    <text evidence="3">The sequence shown here is derived from an EMBL/GenBank/DDBJ whole genome shotgun (WGS) entry which is preliminary data.</text>
</comment>
<evidence type="ECO:0000259" key="2">
    <source>
        <dbReference type="Pfam" id="PF02911"/>
    </source>
</evidence>
<feature type="region of interest" description="Disordered" evidence="1">
    <location>
        <begin position="232"/>
        <end position="259"/>
    </location>
</feature>
<dbReference type="PANTHER" id="PTHR43388:SF1">
    <property type="entry name" value="HYDROGENASE MATURATION FACTOR HOXX"/>
    <property type="match status" value="1"/>
</dbReference>
<dbReference type="InterPro" id="IPR011034">
    <property type="entry name" value="Formyl_transferase-like_C_sf"/>
</dbReference>
<gene>
    <name evidence="3" type="ORF">D7B24_005234</name>
</gene>
<protein>
    <recommendedName>
        <fullName evidence="2">Formyl transferase C-terminal domain-containing protein</fullName>
    </recommendedName>
</protein>
<dbReference type="InterPro" id="IPR005793">
    <property type="entry name" value="Formyl_trans_C"/>
</dbReference>
<dbReference type="SUPFAM" id="SSF52096">
    <property type="entry name" value="ClpP/crotonase"/>
    <property type="match status" value="1"/>
</dbReference>
<dbReference type="CDD" id="cd08701">
    <property type="entry name" value="FMT_C_HypX"/>
    <property type="match status" value="1"/>
</dbReference>
<name>A0A3M9YCA8_9PEZI</name>
<reference evidence="3 4" key="1">
    <citation type="submission" date="2018-10" db="EMBL/GenBank/DDBJ databases">
        <title>Genome sequence of Verticillium nonalfalfae VnAa140.</title>
        <authorList>
            <person name="Stajich J.E."/>
            <person name="Kasson M.T."/>
        </authorList>
    </citation>
    <scope>NUCLEOTIDE SEQUENCE [LARGE SCALE GENOMIC DNA]</scope>
    <source>
        <strain evidence="3 4">VnAa140</strain>
    </source>
</reference>
<dbReference type="Gene3D" id="3.90.226.10">
    <property type="entry name" value="2-enoyl-CoA Hydratase, Chain A, domain 1"/>
    <property type="match status" value="1"/>
</dbReference>
<evidence type="ECO:0000256" key="1">
    <source>
        <dbReference type="SAM" id="MobiDB-lite"/>
    </source>
</evidence>
<dbReference type="InterPro" id="IPR029045">
    <property type="entry name" value="ClpP/crotonase-like_dom_sf"/>
</dbReference>
<dbReference type="RefSeq" id="XP_028496247.1">
    <property type="nucleotide sequence ID" value="XM_028639393.1"/>
</dbReference>
<dbReference type="SUPFAM" id="SSF50486">
    <property type="entry name" value="FMT C-terminal domain-like"/>
    <property type="match status" value="1"/>
</dbReference>
<dbReference type="CDD" id="cd06558">
    <property type="entry name" value="crotonase-like"/>
    <property type="match status" value="1"/>
</dbReference>
<dbReference type="Pfam" id="PF00378">
    <property type="entry name" value="ECH_1"/>
    <property type="match status" value="1"/>
</dbReference>
<proteinExistence type="predicted"/>
<keyword evidence="4" id="KW-1185">Reference proteome</keyword>
<dbReference type="Gene3D" id="3.40.50.12230">
    <property type="match status" value="1"/>
</dbReference>
<accession>A0A3M9YCA8</accession>
<dbReference type="InterPro" id="IPR036477">
    <property type="entry name" value="Formyl_transf_N_sf"/>
</dbReference>